<proteinExistence type="predicted"/>
<reference evidence="2" key="1">
    <citation type="submission" date="2020-08" db="EMBL/GenBank/DDBJ databases">
        <title>Multicomponent nature underlies the extraordinary mechanical properties of spider dragline silk.</title>
        <authorList>
            <person name="Kono N."/>
            <person name="Nakamura H."/>
            <person name="Mori M."/>
            <person name="Yoshida Y."/>
            <person name="Ohtoshi R."/>
            <person name="Malay A.D."/>
            <person name="Moran D.A.P."/>
            <person name="Tomita M."/>
            <person name="Numata K."/>
            <person name="Arakawa K."/>
        </authorList>
    </citation>
    <scope>NUCLEOTIDE SEQUENCE</scope>
</reference>
<keyword evidence="3" id="KW-1185">Reference proteome</keyword>
<organism evidence="2 3">
    <name type="scientific">Trichonephila inaurata madagascariensis</name>
    <dbReference type="NCBI Taxonomy" id="2747483"/>
    <lineage>
        <taxon>Eukaryota</taxon>
        <taxon>Metazoa</taxon>
        <taxon>Ecdysozoa</taxon>
        <taxon>Arthropoda</taxon>
        <taxon>Chelicerata</taxon>
        <taxon>Arachnida</taxon>
        <taxon>Araneae</taxon>
        <taxon>Araneomorphae</taxon>
        <taxon>Entelegynae</taxon>
        <taxon>Araneoidea</taxon>
        <taxon>Nephilidae</taxon>
        <taxon>Trichonephila</taxon>
        <taxon>Trichonephila inaurata</taxon>
    </lineage>
</organism>
<evidence type="ECO:0000313" key="2">
    <source>
        <dbReference type="EMBL" id="GFY54728.1"/>
    </source>
</evidence>
<evidence type="ECO:0000256" key="1">
    <source>
        <dbReference type="SAM" id="MobiDB-lite"/>
    </source>
</evidence>
<accession>A0A8X6XIX5</accession>
<protein>
    <submittedName>
        <fullName evidence="2">Uncharacterized protein</fullName>
    </submittedName>
</protein>
<name>A0A8X6XIX5_9ARAC</name>
<feature type="region of interest" description="Disordered" evidence="1">
    <location>
        <begin position="1"/>
        <end position="20"/>
    </location>
</feature>
<comment type="caution">
    <text evidence="2">The sequence shown here is derived from an EMBL/GenBank/DDBJ whole genome shotgun (WGS) entry which is preliminary data.</text>
</comment>
<sequence>MPKASTGTPNSSEFLDSFETTQHPQGLMHVKYGKIAGGVAVGVPELSCQNTYRKTESKKMFHLEKSR</sequence>
<gene>
    <name evidence="2" type="ORF">TNIN_91921</name>
</gene>
<dbReference type="EMBL" id="BMAV01010008">
    <property type="protein sequence ID" value="GFY54728.1"/>
    <property type="molecule type" value="Genomic_DNA"/>
</dbReference>
<dbReference type="AlphaFoldDB" id="A0A8X6XIX5"/>
<dbReference type="Proteomes" id="UP000886998">
    <property type="component" value="Unassembled WGS sequence"/>
</dbReference>
<evidence type="ECO:0000313" key="3">
    <source>
        <dbReference type="Proteomes" id="UP000886998"/>
    </source>
</evidence>